<name>A0A837ITQ8_9LACO</name>
<evidence type="ECO:0000256" key="2">
    <source>
        <dbReference type="ARBA" id="ARBA00022448"/>
    </source>
</evidence>
<feature type="transmembrane region" description="Helical" evidence="6">
    <location>
        <begin position="267"/>
        <end position="291"/>
    </location>
</feature>
<evidence type="ECO:0000256" key="3">
    <source>
        <dbReference type="ARBA" id="ARBA00022692"/>
    </source>
</evidence>
<evidence type="ECO:0000313" key="7">
    <source>
        <dbReference type="EMBL" id="KLA47266.1"/>
    </source>
</evidence>
<dbReference type="AlphaFoldDB" id="A0A837ITQ8"/>
<feature type="transmembrane region" description="Helical" evidence="6">
    <location>
        <begin position="224"/>
        <end position="246"/>
    </location>
</feature>
<sequence>MKQFLSGGPFMNFKERVFRKESLARYLDSDKKFSKQLGAFDLIAMGIGIVIGTGIFILPGTVAAMHSGPAIILSFVVAAVVCSLAAMCYAEFSSALPVAGSAYSFGNVVFGEIVGWFLGWALILEYMLAVAATSTGFSAYMRSLFEGFGINLPKAISGPFDPSKGTYVNLISILIVLFISLILSRGVRTSMTVNSIMVFVKVTIIIAFIAVGCFYVKPSNWHPFMPFGFGGVMAGAAQVFFAYLGFDAVAASAAEVKNPSRNMPRGIIGTLMICTVLYMLVSVVLTGMVSYKKLDVADPVAFALHAVNQNWFAGVLSVGALAGMFTMMVSMIFSSSRLIYSIGRDGLLPKFLGKINEKTKTPEHSMAAVTIIIALMGGFVSLDQLTNLVNIGTLLAFTFVSLGIIPLRRRQDLQNDGFKVPFYPVLPILSAVLCVVMLLQLSAETWIASGIWFAIGMVIYFGYGIRHSKLAS</sequence>
<keyword evidence="4 6" id="KW-1133">Transmembrane helix</keyword>
<dbReference type="Gene3D" id="1.20.1740.10">
    <property type="entry name" value="Amino acid/polyamine transporter I"/>
    <property type="match status" value="1"/>
</dbReference>
<reference evidence="7 8" key="1">
    <citation type="journal article" date="2015" name="BMC Microbiol.">
        <title>Lactobacillus ruminis strains cluster according to their mammalian gut source.</title>
        <authorList>
            <person name="O' Donnell M.M."/>
            <person name="Harris H.M."/>
            <person name="Lynch D.B."/>
            <person name="Ross R.P."/>
            <person name="O'Toole P.W."/>
        </authorList>
    </citation>
    <scope>NUCLEOTIDE SEQUENCE [LARGE SCALE GENOMIC DNA]</scope>
    <source>
        <strain evidence="7 8">ATCC 27780</strain>
    </source>
</reference>
<comment type="caution">
    <text evidence="7">The sequence shown here is derived from an EMBL/GenBank/DDBJ whole genome shotgun (WGS) entry which is preliminary data.</text>
</comment>
<gene>
    <name evidence="7" type="ORF">LRB_1473</name>
</gene>
<feature type="transmembrane region" description="Helical" evidence="6">
    <location>
        <begin position="445"/>
        <end position="463"/>
    </location>
</feature>
<protein>
    <submittedName>
        <fullName evidence="7">Amino acid permease</fullName>
    </submittedName>
</protein>
<feature type="transmembrane region" description="Helical" evidence="6">
    <location>
        <begin position="39"/>
        <end position="58"/>
    </location>
</feature>
<dbReference type="GO" id="GO:0015171">
    <property type="term" value="F:amino acid transmembrane transporter activity"/>
    <property type="evidence" value="ECO:0007669"/>
    <property type="project" value="TreeGrafter"/>
</dbReference>
<feature type="transmembrane region" description="Helical" evidence="6">
    <location>
        <begin position="364"/>
        <end position="382"/>
    </location>
</feature>
<dbReference type="Pfam" id="PF13520">
    <property type="entry name" value="AA_permease_2"/>
    <property type="match status" value="1"/>
</dbReference>
<evidence type="ECO:0000256" key="4">
    <source>
        <dbReference type="ARBA" id="ARBA00022989"/>
    </source>
</evidence>
<accession>A0A837ITQ8</accession>
<feature type="transmembrane region" description="Helical" evidence="6">
    <location>
        <begin position="70"/>
        <end position="90"/>
    </location>
</feature>
<dbReference type="PANTHER" id="PTHR43243">
    <property type="entry name" value="INNER MEMBRANE TRANSPORTER YGJI-RELATED"/>
    <property type="match status" value="1"/>
</dbReference>
<feature type="transmembrane region" description="Helical" evidence="6">
    <location>
        <begin position="167"/>
        <end position="184"/>
    </location>
</feature>
<organism evidence="7 8">
    <name type="scientific">Ligilactobacillus ruminis</name>
    <dbReference type="NCBI Taxonomy" id="1623"/>
    <lineage>
        <taxon>Bacteria</taxon>
        <taxon>Bacillati</taxon>
        <taxon>Bacillota</taxon>
        <taxon>Bacilli</taxon>
        <taxon>Lactobacillales</taxon>
        <taxon>Lactobacillaceae</taxon>
        <taxon>Ligilactobacillus</taxon>
    </lineage>
</organism>
<comment type="subcellular location">
    <subcellularLocation>
        <location evidence="1">Membrane</location>
        <topology evidence="1">Multi-pass membrane protein</topology>
    </subcellularLocation>
</comment>
<dbReference type="Proteomes" id="UP000035618">
    <property type="component" value="Unassembled WGS sequence"/>
</dbReference>
<dbReference type="InterPro" id="IPR002293">
    <property type="entry name" value="AA/rel_permease1"/>
</dbReference>
<dbReference type="EMBL" id="JHAJ01000011">
    <property type="protein sequence ID" value="KLA47266.1"/>
    <property type="molecule type" value="Genomic_DNA"/>
</dbReference>
<feature type="transmembrane region" description="Helical" evidence="6">
    <location>
        <begin position="196"/>
        <end position="218"/>
    </location>
</feature>
<dbReference type="PANTHER" id="PTHR43243:SF4">
    <property type="entry name" value="CATIONIC AMINO ACID TRANSPORTER 4"/>
    <property type="match status" value="1"/>
</dbReference>
<evidence type="ECO:0000256" key="1">
    <source>
        <dbReference type="ARBA" id="ARBA00004141"/>
    </source>
</evidence>
<dbReference type="GO" id="GO:0016020">
    <property type="term" value="C:membrane"/>
    <property type="evidence" value="ECO:0007669"/>
    <property type="project" value="UniProtKB-SubCell"/>
</dbReference>
<evidence type="ECO:0000256" key="5">
    <source>
        <dbReference type="ARBA" id="ARBA00023136"/>
    </source>
</evidence>
<evidence type="ECO:0000313" key="8">
    <source>
        <dbReference type="Proteomes" id="UP000035618"/>
    </source>
</evidence>
<feature type="transmembrane region" description="Helical" evidence="6">
    <location>
        <begin position="388"/>
        <end position="408"/>
    </location>
</feature>
<evidence type="ECO:0000256" key="6">
    <source>
        <dbReference type="SAM" id="Phobius"/>
    </source>
</evidence>
<feature type="transmembrane region" description="Helical" evidence="6">
    <location>
        <begin position="420"/>
        <end position="439"/>
    </location>
</feature>
<feature type="transmembrane region" description="Helical" evidence="6">
    <location>
        <begin position="311"/>
        <end position="334"/>
    </location>
</feature>
<dbReference type="PIRSF" id="PIRSF006060">
    <property type="entry name" value="AA_transporter"/>
    <property type="match status" value="1"/>
</dbReference>
<keyword evidence="2" id="KW-0813">Transport</keyword>
<feature type="transmembrane region" description="Helical" evidence="6">
    <location>
        <begin position="102"/>
        <end position="123"/>
    </location>
</feature>
<keyword evidence="5 6" id="KW-0472">Membrane</keyword>
<keyword evidence="3 6" id="KW-0812">Transmembrane</keyword>
<proteinExistence type="predicted"/>